<dbReference type="Pfam" id="PF00403">
    <property type="entry name" value="HMA"/>
    <property type="match status" value="1"/>
</dbReference>
<evidence type="ECO:0000313" key="3">
    <source>
        <dbReference type="Proteomes" id="UP000198379"/>
    </source>
</evidence>
<dbReference type="GO" id="GO:0046872">
    <property type="term" value="F:metal ion binding"/>
    <property type="evidence" value="ECO:0007669"/>
    <property type="project" value="InterPro"/>
</dbReference>
<dbReference type="InterPro" id="IPR036163">
    <property type="entry name" value="HMA_dom_sf"/>
</dbReference>
<feature type="domain" description="HMA" evidence="1">
    <location>
        <begin position="4"/>
        <end position="63"/>
    </location>
</feature>
<name>A0A238VNY0_9FLAO</name>
<evidence type="ECO:0000313" key="2">
    <source>
        <dbReference type="EMBL" id="SNR35179.1"/>
    </source>
</evidence>
<dbReference type="Gene3D" id="3.30.70.100">
    <property type="match status" value="1"/>
</dbReference>
<dbReference type="SUPFAM" id="SSF55008">
    <property type="entry name" value="HMA, heavy metal-associated domain"/>
    <property type="match status" value="1"/>
</dbReference>
<dbReference type="Proteomes" id="UP000198379">
    <property type="component" value="Unassembled WGS sequence"/>
</dbReference>
<proteinExistence type="predicted"/>
<gene>
    <name evidence="2" type="ORF">SAMN06265376_1018</name>
</gene>
<dbReference type="AlphaFoldDB" id="A0A238VNY0"/>
<sequence length="73" mass="8223">MRTTVTIKNLRCDRCKNAVAIQLNKVSGISNICIDITKGLVSFDYKTHNTLEGLRMNLKEIGFPITNDPNRIT</sequence>
<reference evidence="2 3" key="1">
    <citation type="submission" date="2017-06" db="EMBL/GenBank/DDBJ databases">
        <authorList>
            <person name="Kim H.J."/>
            <person name="Triplett B.A."/>
        </authorList>
    </citation>
    <scope>NUCLEOTIDE SEQUENCE [LARGE SCALE GENOMIC DNA]</scope>
    <source>
        <strain evidence="2 3">DSM 25597</strain>
    </source>
</reference>
<dbReference type="InterPro" id="IPR006121">
    <property type="entry name" value="HMA_dom"/>
</dbReference>
<dbReference type="OrthoDB" id="677920at2"/>
<accession>A0A238VNY0</accession>
<keyword evidence="3" id="KW-1185">Reference proteome</keyword>
<dbReference type="EMBL" id="FZNY01000001">
    <property type="protein sequence ID" value="SNR35179.1"/>
    <property type="molecule type" value="Genomic_DNA"/>
</dbReference>
<protein>
    <submittedName>
        <fullName evidence="2">Heavy-metal-associated domain-containing protein</fullName>
    </submittedName>
</protein>
<dbReference type="RefSeq" id="WP_089369393.1">
    <property type="nucleotide sequence ID" value="NZ_BMEP01000002.1"/>
</dbReference>
<organism evidence="2 3">
    <name type="scientific">Dokdonia pacifica</name>
    <dbReference type="NCBI Taxonomy" id="1627892"/>
    <lineage>
        <taxon>Bacteria</taxon>
        <taxon>Pseudomonadati</taxon>
        <taxon>Bacteroidota</taxon>
        <taxon>Flavobacteriia</taxon>
        <taxon>Flavobacteriales</taxon>
        <taxon>Flavobacteriaceae</taxon>
        <taxon>Dokdonia</taxon>
    </lineage>
</organism>
<evidence type="ECO:0000259" key="1">
    <source>
        <dbReference type="Pfam" id="PF00403"/>
    </source>
</evidence>